<dbReference type="Gene3D" id="1.10.150.240">
    <property type="entry name" value="Putative phosphatase, domain 2"/>
    <property type="match status" value="1"/>
</dbReference>
<keyword evidence="6" id="KW-0479">Metal-binding</keyword>
<dbReference type="EMBL" id="UOEZ01000068">
    <property type="protein sequence ID" value="VAW38274.1"/>
    <property type="molecule type" value="Genomic_DNA"/>
</dbReference>
<dbReference type="SFLD" id="SFLDG01129">
    <property type="entry name" value="C1.5:_HAD__Beta-PGM__Phosphata"/>
    <property type="match status" value="1"/>
</dbReference>
<organism evidence="10">
    <name type="scientific">hydrothermal vent metagenome</name>
    <dbReference type="NCBI Taxonomy" id="652676"/>
    <lineage>
        <taxon>unclassified sequences</taxon>
        <taxon>metagenomes</taxon>
        <taxon>ecological metagenomes</taxon>
    </lineage>
</organism>
<dbReference type="InterPro" id="IPR006439">
    <property type="entry name" value="HAD-SF_hydro_IA"/>
</dbReference>
<evidence type="ECO:0000256" key="3">
    <source>
        <dbReference type="ARBA" id="ARBA00004818"/>
    </source>
</evidence>
<dbReference type="InterPro" id="IPR037512">
    <property type="entry name" value="PGPase_prok"/>
</dbReference>
<evidence type="ECO:0000256" key="2">
    <source>
        <dbReference type="ARBA" id="ARBA00001946"/>
    </source>
</evidence>
<comment type="similarity">
    <text evidence="4">Belongs to the HAD-like hydrolase superfamily. CbbY/CbbZ/Gph/YieH family.</text>
</comment>
<evidence type="ECO:0000256" key="9">
    <source>
        <dbReference type="ARBA" id="ARBA00023277"/>
    </source>
</evidence>
<dbReference type="GO" id="GO:0005975">
    <property type="term" value="P:carbohydrate metabolic process"/>
    <property type="evidence" value="ECO:0007669"/>
    <property type="project" value="InterPro"/>
</dbReference>
<dbReference type="FunFam" id="3.40.50.1000:FF:000022">
    <property type="entry name" value="Phosphoglycolate phosphatase"/>
    <property type="match status" value="1"/>
</dbReference>
<dbReference type="GO" id="GO:0046872">
    <property type="term" value="F:metal ion binding"/>
    <property type="evidence" value="ECO:0007669"/>
    <property type="project" value="UniProtKB-KW"/>
</dbReference>
<evidence type="ECO:0000256" key="1">
    <source>
        <dbReference type="ARBA" id="ARBA00000830"/>
    </source>
</evidence>
<evidence type="ECO:0000313" key="10">
    <source>
        <dbReference type="EMBL" id="VAW38274.1"/>
    </source>
</evidence>
<dbReference type="AlphaFoldDB" id="A0A3B0W3S9"/>
<dbReference type="PANTHER" id="PTHR43434:SF1">
    <property type="entry name" value="PHOSPHOGLYCOLATE PHOSPHATASE"/>
    <property type="match status" value="1"/>
</dbReference>
<dbReference type="GO" id="GO:0005829">
    <property type="term" value="C:cytosol"/>
    <property type="evidence" value="ECO:0007669"/>
    <property type="project" value="TreeGrafter"/>
</dbReference>
<keyword evidence="7 10" id="KW-0378">Hydrolase</keyword>
<dbReference type="NCBIfam" id="TIGR01449">
    <property type="entry name" value="PGP_bact"/>
    <property type="match status" value="1"/>
</dbReference>
<evidence type="ECO:0000256" key="5">
    <source>
        <dbReference type="ARBA" id="ARBA00013078"/>
    </source>
</evidence>
<comment type="catalytic activity">
    <reaction evidence="1">
        <text>2-phosphoglycolate + H2O = glycolate + phosphate</text>
        <dbReference type="Rhea" id="RHEA:14369"/>
        <dbReference type="ChEBI" id="CHEBI:15377"/>
        <dbReference type="ChEBI" id="CHEBI:29805"/>
        <dbReference type="ChEBI" id="CHEBI:43474"/>
        <dbReference type="ChEBI" id="CHEBI:58033"/>
        <dbReference type="EC" id="3.1.3.18"/>
    </reaction>
</comment>
<name>A0A3B0W3S9_9ZZZZ</name>
<evidence type="ECO:0000256" key="8">
    <source>
        <dbReference type="ARBA" id="ARBA00022842"/>
    </source>
</evidence>
<gene>
    <name evidence="10" type="ORF">MNBD_DELTA02-47</name>
</gene>
<dbReference type="NCBIfam" id="TIGR01549">
    <property type="entry name" value="HAD-SF-IA-v1"/>
    <property type="match status" value="1"/>
</dbReference>
<proteinExistence type="inferred from homology"/>
<dbReference type="SFLD" id="SFLDS00003">
    <property type="entry name" value="Haloacid_Dehalogenase"/>
    <property type="match status" value="1"/>
</dbReference>
<dbReference type="Pfam" id="PF13419">
    <property type="entry name" value="HAD_2"/>
    <property type="match status" value="1"/>
</dbReference>
<reference evidence="10" key="1">
    <citation type="submission" date="2018-06" db="EMBL/GenBank/DDBJ databases">
        <authorList>
            <person name="Zhirakovskaya E."/>
        </authorList>
    </citation>
    <scope>NUCLEOTIDE SEQUENCE</scope>
</reference>
<comment type="pathway">
    <text evidence="3">Organic acid metabolism; glycolate biosynthesis; glycolate from 2-phosphoglycolate: step 1/1.</text>
</comment>
<evidence type="ECO:0000256" key="4">
    <source>
        <dbReference type="ARBA" id="ARBA00006171"/>
    </source>
</evidence>
<dbReference type="GO" id="GO:0006281">
    <property type="term" value="P:DNA repair"/>
    <property type="evidence" value="ECO:0007669"/>
    <property type="project" value="TreeGrafter"/>
</dbReference>
<keyword evidence="8" id="KW-0460">Magnesium</keyword>
<dbReference type="InterPro" id="IPR036412">
    <property type="entry name" value="HAD-like_sf"/>
</dbReference>
<keyword evidence="9" id="KW-0119">Carbohydrate metabolism</keyword>
<evidence type="ECO:0000256" key="6">
    <source>
        <dbReference type="ARBA" id="ARBA00022723"/>
    </source>
</evidence>
<dbReference type="PANTHER" id="PTHR43434">
    <property type="entry name" value="PHOSPHOGLYCOLATE PHOSPHATASE"/>
    <property type="match status" value="1"/>
</dbReference>
<sequence>MDPELVIFDLDGTLIDSSDDIAQAANKMLLELGLEPMSTAHIKERIGWGVRFLLERLLPEPTPGSAGKDGENIDKDFEGLLSRARDIFLGHYRENLTAKTRPYPGAFETLDYLSGLDKKIAIITNKPIDFTMIILDDLGLAKYFQVVLGGDSLKNRKPHPEPLFNVMAALEVGPGDSVMVGDSSIDCEAARGAGVSVIGAAYGFRGREGLDGQGCVRIIDSVSELQTLIS</sequence>
<dbReference type="GO" id="GO:0008967">
    <property type="term" value="F:phosphoglycolate phosphatase activity"/>
    <property type="evidence" value="ECO:0007669"/>
    <property type="project" value="UniProtKB-EC"/>
</dbReference>
<dbReference type="InterPro" id="IPR023198">
    <property type="entry name" value="PGP-like_dom2"/>
</dbReference>
<comment type="cofactor">
    <cofactor evidence="2">
        <name>Mg(2+)</name>
        <dbReference type="ChEBI" id="CHEBI:18420"/>
    </cofactor>
</comment>
<dbReference type="EC" id="3.1.3.18" evidence="5"/>
<dbReference type="SUPFAM" id="SSF56784">
    <property type="entry name" value="HAD-like"/>
    <property type="match status" value="1"/>
</dbReference>
<dbReference type="InterPro" id="IPR041492">
    <property type="entry name" value="HAD_2"/>
</dbReference>
<dbReference type="InterPro" id="IPR023214">
    <property type="entry name" value="HAD_sf"/>
</dbReference>
<dbReference type="SFLD" id="SFLDG01135">
    <property type="entry name" value="C1.5.6:_HAD__Beta-PGM__Phospha"/>
    <property type="match status" value="1"/>
</dbReference>
<dbReference type="Gene3D" id="3.40.50.1000">
    <property type="entry name" value="HAD superfamily/HAD-like"/>
    <property type="match status" value="1"/>
</dbReference>
<dbReference type="InterPro" id="IPR050155">
    <property type="entry name" value="HAD-like_hydrolase_sf"/>
</dbReference>
<accession>A0A3B0W3S9</accession>
<evidence type="ECO:0000256" key="7">
    <source>
        <dbReference type="ARBA" id="ARBA00022801"/>
    </source>
</evidence>
<protein>
    <recommendedName>
        <fullName evidence="5">phosphoglycolate phosphatase</fullName>
        <ecNumber evidence="5">3.1.3.18</ecNumber>
    </recommendedName>
</protein>